<reference evidence="6 7" key="1">
    <citation type="journal article" date="2021" name="Sci. Rep.">
        <title>The genome of the diatom Chaetoceros tenuissimus carries an ancient integrated fragment of an extant virus.</title>
        <authorList>
            <person name="Hongo Y."/>
            <person name="Kimura K."/>
            <person name="Takaki Y."/>
            <person name="Yoshida Y."/>
            <person name="Baba S."/>
            <person name="Kobayashi G."/>
            <person name="Nagasaki K."/>
            <person name="Hano T."/>
            <person name="Tomaru Y."/>
        </authorList>
    </citation>
    <scope>NUCLEOTIDE SEQUENCE [LARGE SCALE GENOMIC DNA]</scope>
    <source>
        <strain evidence="6 7">NIES-3715</strain>
    </source>
</reference>
<sequence length="308" mass="34949">MSKLKLSKSSQNLRKKWQADADKRGGGKIVLTQNDAMEVVKKLLADSFKPMSITEIYEALKATVPSPVLKQSLEAMKFNQEEEGDDDVFHVKKKDKKYDSEVPIQFVNSIIAKTGKNVSSCVYYLNQSILENSGNGLDIDAKQQLLSDSCEAEEELKHLIKQVKENEKETSILLAQPNNNDLEKMLVTAKEMNDALLEEINLARQFSSNTSNRKKLLKKLEVFAKQWRIRKRKCNDFLDFIEDSSEGTVKKKNCLNGSGQIEIESDEKAIEAAKQFHKRMVERRGEKNNGKLFVGVTVNSKGVERVFL</sequence>
<dbReference type="AlphaFoldDB" id="A0AAD3CTY8"/>
<dbReference type="GO" id="GO:0120230">
    <property type="term" value="F:recombinase activator activity"/>
    <property type="evidence" value="ECO:0007669"/>
    <property type="project" value="TreeGrafter"/>
</dbReference>
<dbReference type="PANTHER" id="PTHR15938:SF0">
    <property type="entry name" value="HOMOLOGOUS-PAIRING PROTEIN 2 HOMOLOG"/>
    <property type="match status" value="1"/>
</dbReference>
<comment type="subcellular location">
    <subcellularLocation>
        <location evidence="1">Nucleus</location>
    </subcellularLocation>
</comment>
<keyword evidence="2" id="KW-0233">DNA recombination</keyword>
<evidence type="ECO:0000256" key="1">
    <source>
        <dbReference type="ARBA" id="ARBA00004123"/>
    </source>
</evidence>
<keyword evidence="3" id="KW-0539">Nucleus</keyword>
<dbReference type="GO" id="GO:0003690">
    <property type="term" value="F:double-stranded DNA binding"/>
    <property type="evidence" value="ECO:0007669"/>
    <property type="project" value="TreeGrafter"/>
</dbReference>
<evidence type="ECO:0008006" key="8">
    <source>
        <dbReference type="Google" id="ProtNLM"/>
    </source>
</evidence>
<dbReference type="GO" id="GO:0120231">
    <property type="term" value="C:DNA recombinase auxiliary factor complex"/>
    <property type="evidence" value="ECO:0007669"/>
    <property type="project" value="TreeGrafter"/>
</dbReference>
<evidence type="ECO:0000256" key="3">
    <source>
        <dbReference type="ARBA" id="ARBA00023242"/>
    </source>
</evidence>
<evidence type="ECO:0000256" key="4">
    <source>
        <dbReference type="ARBA" id="ARBA00023254"/>
    </source>
</evidence>
<dbReference type="PANTHER" id="PTHR15938">
    <property type="entry name" value="TBP-1 INTERACTING PROTEIN"/>
    <property type="match status" value="1"/>
</dbReference>
<dbReference type="GO" id="GO:0010774">
    <property type="term" value="P:meiotic strand invasion involved in reciprocal meiotic recombination"/>
    <property type="evidence" value="ECO:0007669"/>
    <property type="project" value="TreeGrafter"/>
</dbReference>
<feature type="compositionally biased region" description="Low complexity" evidence="5">
    <location>
        <begin position="1"/>
        <end position="12"/>
    </location>
</feature>
<keyword evidence="7" id="KW-1185">Reference proteome</keyword>
<dbReference type="GO" id="GO:0000794">
    <property type="term" value="C:condensed nuclear chromosome"/>
    <property type="evidence" value="ECO:0007669"/>
    <property type="project" value="TreeGrafter"/>
</dbReference>
<organism evidence="6 7">
    <name type="scientific">Chaetoceros tenuissimus</name>
    <dbReference type="NCBI Taxonomy" id="426638"/>
    <lineage>
        <taxon>Eukaryota</taxon>
        <taxon>Sar</taxon>
        <taxon>Stramenopiles</taxon>
        <taxon>Ochrophyta</taxon>
        <taxon>Bacillariophyta</taxon>
        <taxon>Coscinodiscophyceae</taxon>
        <taxon>Chaetocerotophycidae</taxon>
        <taxon>Chaetocerotales</taxon>
        <taxon>Chaetocerotaceae</taxon>
        <taxon>Chaetoceros</taxon>
    </lineage>
</organism>
<evidence type="ECO:0000256" key="2">
    <source>
        <dbReference type="ARBA" id="ARBA00023172"/>
    </source>
</evidence>
<keyword evidence="4" id="KW-0469">Meiosis</keyword>
<proteinExistence type="predicted"/>
<gene>
    <name evidence="6" type="ORF">CTEN210_07326</name>
</gene>
<protein>
    <recommendedName>
        <fullName evidence="8">Homologous-pairing protein 2 homolog</fullName>
    </recommendedName>
</protein>
<comment type="caution">
    <text evidence="6">The sequence shown here is derived from an EMBL/GenBank/DDBJ whole genome shotgun (WGS) entry which is preliminary data.</text>
</comment>
<dbReference type="Proteomes" id="UP001054902">
    <property type="component" value="Unassembled WGS sequence"/>
</dbReference>
<evidence type="ECO:0000256" key="5">
    <source>
        <dbReference type="SAM" id="MobiDB-lite"/>
    </source>
</evidence>
<name>A0AAD3CTY8_9STRA</name>
<dbReference type="GO" id="GO:0007129">
    <property type="term" value="P:homologous chromosome pairing at meiosis"/>
    <property type="evidence" value="ECO:0007669"/>
    <property type="project" value="TreeGrafter"/>
</dbReference>
<accession>A0AAD3CTY8</accession>
<dbReference type="GO" id="GO:0000709">
    <property type="term" value="P:meiotic joint molecule formation"/>
    <property type="evidence" value="ECO:0007669"/>
    <property type="project" value="TreeGrafter"/>
</dbReference>
<feature type="region of interest" description="Disordered" evidence="5">
    <location>
        <begin position="1"/>
        <end position="22"/>
    </location>
</feature>
<evidence type="ECO:0000313" key="7">
    <source>
        <dbReference type="Proteomes" id="UP001054902"/>
    </source>
</evidence>
<evidence type="ECO:0000313" key="6">
    <source>
        <dbReference type="EMBL" id="GFH50850.1"/>
    </source>
</evidence>
<dbReference type="EMBL" id="BLLK01000042">
    <property type="protein sequence ID" value="GFH50850.1"/>
    <property type="molecule type" value="Genomic_DNA"/>
</dbReference>